<feature type="transmembrane region" description="Helical" evidence="1">
    <location>
        <begin position="114"/>
        <end position="132"/>
    </location>
</feature>
<feature type="domain" description="DUF418" evidence="2">
    <location>
        <begin position="228"/>
        <end position="387"/>
    </location>
</feature>
<sequence>MELSTKTPRIEVVDALRGFAVMAILLVHNLEHFIFPVYPESSPEWLTILDAGIFNATFSLLAGKSYAIFALLFGFTFFIQSHNQQLKGKDFGYRFLWRMVLLAGFATLNAAFFPAGDVLLLFVVVSLVLFIVRKWSDKAILITAILFSLQPIEWFHYIMSLCNPAYTLPDLNVGAMYAEVADYTKAGNFWDFLIGNITLGQKASLFWAIGAGRFLQTAGLFLFGLYIGRKELFVATESHLRFWTKALIITAISFAPLYSLKEQIMQSDSSLIQQTVGTAFDMWQKFAFTIVLVSSFMLLYQKDKFKKAVSNLRFYGKMSLTNYISQSILGAIIYFPFGLYLAPYCGYTLSLIIGIVLFLLQVKFCKWWLSNHKQGPLETIWHKWTWIGTKK</sequence>
<dbReference type="InterPro" id="IPR007349">
    <property type="entry name" value="DUF418"/>
</dbReference>
<feature type="transmembrane region" description="Helical" evidence="1">
    <location>
        <begin position="240"/>
        <end position="260"/>
    </location>
</feature>
<dbReference type="Pfam" id="PF04235">
    <property type="entry name" value="DUF418"/>
    <property type="match status" value="1"/>
</dbReference>
<protein>
    <submittedName>
        <fullName evidence="3">DUF418 domain-containing protein</fullName>
    </submittedName>
</protein>
<organism evidence="3 4">
    <name type="scientific">Bacteroides ovatus</name>
    <dbReference type="NCBI Taxonomy" id="28116"/>
    <lineage>
        <taxon>Bacteria</taxon>
        <taxon>Pseudomonadati</taxon>
        <taxon>Bacteroidota</taxon>
        <taxon>Bacteroidia</taxon>
        <taxon>Bacteroidales</taxon>
        <taxon>Bacteroidaceae</taxon>
        <taxon>Bacteroides</taxon>
    </lineage>
</organism>
<evidence type="ECO:0000256" key="1">
    <source>
        <dbReference type="SAM" id="Phobius"/>
    </source>
</evidence>
<dbReference type="EMBL" id="VWKB01000001">
    <property type="protein sequence ID" value="KAA4104713.1"/>
    <property type="molecule type" value="Genomic_DNA"/>
</dbReference>
<gene>
    <name evidence="3" type="ORF">F3D66_00370</name>
</gene>
<evidence type="ECO:0000313" key="3">
    <source>
        <dbReference type="EMBL" id="KAA4104713.1"/>
    </source>
</evidence>
<feature type="transmembrane region" description="Helical" evidence="1">
    <location>
        <begin position="58"/>
        <end position="79"/>
    </location>
</feature>
<proteinExistence type="predicted"/>
<feature type="transmembrane region" description="Helical" evidence="1">
    <location>
        <begin position="205"/>
        <end position="228"/>
    </location>
</feature>
<feature type="transmembrane region" description="Helical" evidence="1">
    <location>
        <begin position="280"/>
        <end position="300"/>
    </location>
</feature>
<evidence type="ECO:0000313" key="4">
    <source>
        <dbReference type="Proteomes" id="UP000473905"/>
    </source>
</evidence>
<dbReference type="Proteomes" id="UP000473905">
    <property type="component" value="Unassembled WGS sequence"/>
</dbReference>
<keyword evidence="1" id="KW-0472">Membrane</keyword>
<keyword evidence="1" id="KW-1133">Transmembrane helix</keyword>
<name>A0A5M5E455_BACOV</name>
<dbReference type="AlphaFoldDB" id="A0A5M5E455"/>
<dbReference type="InterPro" id="IPR052529">
    <property type="entry name" value="Bact_Transport_Assoc"/>
</dbReference>
<comment type="caution">
    <text evidence="3">The sequence shown here is derived from an EMBL/GenBank/DDBJ whole genome shotgun (WGS) entry which is preliminary data.</text>
</comment>
<reference evidence="3 4" key="1">
    <citation type="journal article" date="2019" name="Nat. Med.">
        <title>A library of human gut bacterial isolates paired with longitudinal multiomics data enables mechanistic microbiome research.</title>
        <authorList>
            <person name="Poyet M."/>
            <person name="Groussin M."/>
            <person name="Gibbons S.M."/>
            <person name="Avila-Pacheco J."/>
            <person name="Jiang X."/>
            <person name="Kearney S.M."/>
            <person name="Perrotta A.R."/>
            <person name="Berdy B."/>
            <person name="Zhao S."/>
            <person name="Lieberman T.D."/>
            <person name="Swanson P.K."/>
            <person name="Smith M."/>
            <person name="Roesemann S."/>
            <person name="Alexander J.E."/>
            <person name="Rich S.A."/>
            <person name="Livny J."/>
            <person name="Vlamakis H."/>
            <person name="Clish C."/>
            <person name="Bullock K."/>
            <person name="Deik A."/>
            <person name="Scott J."/>
            <person name="Pierce K.A."/>
            <person name="Xavier R.J."/>
            <person name="Alm E.J."/>
        </authorList>
    </citation>
    <scope>NUCLEOTIDE SEQUENCE [LARGE SCALE GENOMIC DNA]</scope>
    <source>
        <strain evidence="3 4">BIOML-A134</strain>
    </source>
</reference>
<keyword evidence="1" id="KW-0812">Transmembrane</keyword>
<feature type="transmembrane region" description="Helical" evidence="1">
    <location>
        <begin position="320"/>
        <end position="341"/>
    </location>
</feature>
<feature type="transmembrane region" description="Helical" evidence="1">
    <location>
        <begin position="139"/>
        <end position="159"/>
    </location>
</feature>
<dbReference type="RefSeq" id="WP_149943869.1">
    <property type="nucleotide sequence ID" value="NZ_JADMXV010000045.1"/>
</dbReference>
<accession>A0A5M5E455</accession>
<dbReference type="PANTHER" id="PTHR30590:SF2">
    <property type="entry name" value="INNER MEMBRANE PROTEIN"/>
    <property type="match status" value="1"/>
</dbReference>
<keyword evidence="4" id="KW-1185">Reference proteome</keyword>
<evidence type="ECO:0000259" key="2">
    <source>
        <dbReference type="Pfam" id="PF04235"/>
    </source>
</evidence>
<feature type="transmembrane region" description="Helical" evidence="1">
    <location>
        <begin position="347"/>
        <end position="365"/>
    </location>
</feature>
<dbReference type="PANTHER" id="PTHR30590">
    <property type="entry name" value="INNER MEMBRANE PROTEIN"/>
    <property type="match status" value="1"/>
</dbReference>